<gene>
    <name evidence="2" type="ORF">PPENT_87.1.T1670059</name>
</gene>
<reference evidence="2" key="1">
    <citation type="submission" date="2021-01" db="EMBL/GenBank/DDBJ databases">
        <authorList>
            <consortium name="Genoscope - CEA"/>
            <person name="William W."/>
        </authorList>
    </citation>
    <scope>NUCLEOTIDE SEQUENCE</scope>
</reference>
<dbReference type="Proteomes" id="UP000689195">
    <property type="component" value="Unassembled WGS sequence"/>
</dbReference>
<evidence type="ECO:0000313" key="3">
    <source>
        <dbReference type="Proteomes" id="UP000689195"/>
    </source>
</evidence>
<name>A0A8S1YEQ1_9CILI</name>
<evidence type="ECO:0000256" key="1">
    <source>
        <dbReference type="SAM" id="Phobius"/>
    </source>
</evidence>
<protein>
    <recommendedName>
        <fullName evidence="4">Transmembrane protein</fullName>
    </recommendedName>
</protein>
<keyword evidence="1" id="KW-1133">Transmembrane helix</keyword>
<keyword evidence="1" id="KW-0472">Membrane</keyword>
<evidence type="ECO:0000313" key="2">
    <source>
        <dbReference type="EMBL" id="CAD8212270.1"/>
    </source>
</evidence>
<dbReference type="EMBL" id="CAJJDO010000167">
    <property type="protein sequence ID" value="CAD8212270.1"/>
    <property type="molecule type" value="Genomic_DNA"/>
</dbReference>
<evidence type="ECO:0008006" key="4">
    <source>
        <dbReference type="Google" id="ProtNLM"/>
    </source>
</evidence>
<organism evidence="2 3">
    <name type="scientific">Paramecium pentaurelia</name>
    <dbReference type="NCBI Taxonomy" id="43138"/>
    <lineage>
        <taxon>Eukaryota</taxon>
        <taxon>Sar</taxon>
        <taxon>Alveolata</taxon>
        <taxon>Ciliophora</taxon>
        <taxon>Intramacronucleata</taxon>
        <taxon>Oligohymenophorea</taxon>
        <taxon>Peniculida</taxon>
        <taxon>Parameciidae</taxon>
        <taxon>Paramecium</taxon>
    </lineage>
</organism>
<feature type="transmembrane region" description="Helical" evidence="1">
    <location>
        <begin position="84"/>
        <end position="108"/>
    </location>
</feature>
<proteinExistence type="predicted"/>
<keyword evidence="3" id="KW-1185">Reference proteome</keyword>
<keyword evidence="1" id="KW-0812">Transmembrane</keyword>
<dbReference type="AlphaFoldDB" id="A0A8S1YEQ1"/>
<comment type="caution">
    <text evidence="2">The sequence shown here is derived from an EMBL/GenBank/DDBJ whole genome shotgun (WGS) entry which is preliminary data.</text>
</comment>
<accession>A0A8S1YEQ1</accession>
<sequence>MDPKQPRNPLNKRMTASLKERNLMSSKVLHLLQRIMKNIAILQMNELDYLMIQQSLMPQLAKQRPIKYKIEYSEFSFPNINGGFVIKITPIIQVIISIAVLILIFSFLNTQTNIRVVQIGLVFIKTTASETATNFNEEKQAKNPNIPIAPLNNSLFIIFQFFGYDYNGNI</sequence>